<name>A0A9X8QVV9_9ACTN</name>
<dbReference type="EMBL" id="FRBK01000011">
    <property type="protein sequence ID" value="SHM51691.1"/>
    <property type="molecule type" value="Genomic_DNA"/>
</dbReference>
<dbReference type="AlphaFoldDB" id="A0A9X8QVV9"/>
<dbReference type="RefSeq" id="WP_073446264.1">
    <property type="nucleotide sequence ID" value="NZ_FRBK01000011.1"/>
</dbReference>
<dbReference type="CDD" id="cd16282">
    <property type="entry name" value="metallo-hydrolase-like_MBL-fold"/>
    <property type="match status" value="1"/>
</dbReference>
<dbReference type="Pfam" id="PF00753">
    <property type="entry name" value="Lactamase_B"/>
    <property type="match status" value="1"/>
</dbReference>
<evidence type="ECO:0000259" key="1">
    <source>
        <dbReference type="SMART" id="SM00849"/>
    </source>
</evidence>
<dbReference type="Proteomes" id="UP000184388">
    <property type="component" value="Unassembled WGS sequence"/>
</dbReference>
<evidence type="ECO:0000313" key="3">
    <source>
        <dbReference type="Proteomes" id="UP000184388"/>
    </source>
</evidence>
<feature type="domain" description="Metallo-beta-lactamase" evidence="1">
    <location>
        <begin position="34"/>
        <end position="232"/>
    </location>
</feature>
<dbReference type="PANTHER" id="PTHR42951:SF4">
    <property type="entry name" value="ACYL-COENZYME A THIOESTERASE MBLAC2"/>
    <property type="match status" value="1"/>
</dbReference>
<accession>A0A9X8QVV9</accession>
<evidence type="ECO:0000313" key="2">
    <source>
        <dbReference type="EMBL" id="SHM51691.1"/>
    </source>
</evidence>
<proteinExistence type="predicted"/>
<dbReference type="InterPro" id="IPR050855">
    <property type="entry name" value="NDM-1-like"/>
</dbReference>
<dbReference type="SUPFAM" id="SSF56281">
    <property type="entry name" value="Metallo-hydrolase/oxidoreductase"/>
    <property type="match status" value="1"/>
</dbReference>
<sequence>MNTPHARSTSSSPALRRLSEATWTWTHDSNDWGYSNAGLIASQGQAMLVDTQFTLDSTQQLLDAVEGVCPLDAVGSVVSTHQNGDHTWGNQLLPRAEIITSVASAAGTCHEMGPDQLTQLCWSTAEGKAAAYVVEHFGRFDFSGVTVVPPTRTFEGREEIRVGEVLVELIDLGAGHSAGDVAVHVPDAGVVYAGDALFSGGHMMVWSQSLSGCIRACQTLLDTRAEVFVPGHGTLLDRAGVAGIRDQLSVVADAAGSYAQRGVPLADAAHLIKAAYAGSWAHPERLFTQTAAAYAEAGIPGMPSSTWEMLEGMVSLTP</sequence>
<dbReference type="SMART" id="SM00849">
    <property type="entry name" value="Lactamase_B"/>
    <property type="match status" value="1"/>
</dbReference>
<dbReference type="PANTHER" id="PTHR42951">
    <property type="entry name" value="METALLO-BETA-LACTAMASE DOMAIN-CONTAINING"/>
    <property type="match status" value="1"/>
</dbReference>
<dbReference type="InterPro" id="IPR036866">
    <property type="entry name" value="RibonucZ/Hydroxyglut_hydro"/>
</dbReference>
<comment type="caution">
    <text evidence="2">The sequence shown here is derived from an EMBL/GenBank/DDBJ whole genome shotgun (WGS) entry which is preliminary data.</text>
</comment>
<gene>
    <name evidence="2" type="ORF">SAMN05216268_111273</name>
</gene>
<dbReference type="InterPro" id="IPR001279">
    <property type="entry name" value="Metallo-B-lactamas"/>
</dbReference>
<dbReference type="Gene3D" id="3.60.15.10">
    <property type="entry name" value="Ribonuclease Z/Hydroxyacylglutathione hydrolase-like"/>
    <property type="match status" value="1"/>
</dbReference>
<organism evidence="2 3">
    <name type="scientific">Streptomyces yunnanensis</name>
    <dbReference type="NCBI Taxonomy" id="156453"/>
    <lineage>
        <taxon>Bacteria</taxon>
        <taxon>Bacillati</taxon>
        <taxon>Actinomycetota</taxon>
        <taxon>Actinomycetes</taxon>
        <taxon>Kitasatosporales</taxon>
        <taxon>Streptomycetaceae</taxon>
        <taxon>Streptomyces</taxon>
    </lineage>
</organism>
<reference evidence="3" key="1">
    <citation type="submission" date="2016-11" db="EMBL/GenBank/DDBJ databases">
        <authorList>
            <person name="Jaros S."/>
            <person name="Januszkiewicz K."/>
            <person name="Wedrychowicz H."/>
        </authorList>
    </citation>
    <scope>NUCLEOTIDE SEQUENCE [LARGE SCALE GENOMIC DNA]</scope>
    <source>
        <strain evidence="3">CGMCC 4.3555</strain>
    </source>
</reference>
<protein>
    <submittedName>
        <fullName evidence="2">Glyoxylase, beta-lactamase superfamily II</fullName>
    </submittedName>
</protein>